<dbReference type="RefSeq" id="XP_022289329.1">
    <property type="nucleotide sequence ID" value="XM_022433621.1"/>
</dbReference>
<feature type="compositionally biased region" description="Basic and acidic residues" evidence="1">
    <location>
        <begin position="121"/>
        <end position="131"/>
    </location>
</feature>
<organism evidence="2 3">
    <name type="scientific">Crassostrea virginica</name>
    <name type="common">Eastern oyster</name>
    <dbReference type="NCBI Taxonomy" id="6565"/>
    <lineage>
        <taxon>Eukaryota</taxon>
        <taxon>Metazoa</taxon>
        <taxon>Spiralia</taxon>
        <taxon>Lophotrochozoa</taxon>
        <taxon>Mollusca</taxon>
        <taxon>Bivalvia</taxon>
        <taxon>Autobranchia</taxon>
        <taxon>Pteriomorphia</taxon>
        <taxon>Ostreida</taxon>
        <taxon>Ostreoidea</taxon>
        <taxon>Ostreidae</taxon>
        <taxon>Crassostrea</taxon>
    </lineage>
</organism>
<keyword evidence="2" id="KW-1185">Reference proteome</keyword>
<feature type="compositionally biased region" description="Basic and acidic residues" evidence="1">
    <location>
        <begin position="168"/>
        <end position="177"/>
    </location>
</feature>
<evidence type="ECO:0000313" key="3">
    <source>
        <dbReference type="RefSeq" id="XP_022289329.1"/>
    </source>
</evidence>
<dbReference type="GeneID" id="111101217"/>
<reference evidence="3" key="1">
    <citation type="submission" date="2025-08" db="UniProtKB">
        <authorList>
            <consortium name="RefSeq"/>
        </authorList>
    </citation>
    <scope>IDENTIFICATION</scope>
    <source>
        <tissue evidence="3">Whole sample</tissue>
    </source>
</reference>
<sequence length="238" mass="26864">MDAFYFVATLIGAFLCCEGRYFRPFPISSEPQSVFDAIERNTDLQYNDREHGVTAIRDVDFRSCYITSFDPEWSLDQDSKISIMEAVTPLIMRDEALYSQFIRRVGPVVGKLCRTSKVYDAESSDIDRNTDESPIFAAPPVPGNPVPHKIYYDSGEKAPPRPFRVPTKKPEYQDKGEQGGFGVPTKRPEFSAPGHAAHEPHAFPVASGSEHRPLFAPMPFQQAIPQLKHHGHGHFRKR</sequence>
<feature type="region of interest" description="Disordered" evidence="1">
    <location>
        <begin position="121"/>
        <end position="140"/>
    </location>
</feature>
<dbReference type="KEGG" id="cvn:111101217"/>
<name>A0A8B8AH59_CRAVI</name>
<gene>
    <name evidence="3" type="primary">LOC111101217</name>
</gene>
<dbReference type="AlphaFoldDB" id="A0A8B8AH59"/>
<protein>
    <submittedName>
        <fullName evidence="3">Uncharacterized protein LOC111101217</fullName>
    </submittedName>
</protein>
<accession>A0A8B8AH59</accession>
<feature type="region of interest" description="Disordered" evidence="1">
    <location>
        <begin position="153"/>
        <end position="201"/>
    </location>
</feature>
<dbReference type="OrthoDB" id="6122891at2759"/>
<proteinExistence type="predicted"/>
<evidence type="ECO:0000313" key="2">
    <source>
        <dbReference type="Proteomes" id="UP000694844"/>
    </source>
</evidence>
<dbReference type="Proteomes" id="UP000694844">
    <property type="component" value="Chromosome 6"/>
</dbReference>
<evidence type="ECO:0000256" key="1">
    <source>
        <dbReference type="SAM" id="MobiDB-lite"/>
    </source>
</evidence>